<dbReference type="STRING" id="195064.SAMN05421721_11936"/>
<proteinExistence type="predicted"/>
<organism evidence="3 4">
    <name type="scientific">Ectothiorhodospira mobilis</name>
    <dbReference type="NCBI Taxonomy" id="195064"/>
    <lineage>
        <taxon>Bacteria</taxon>
        <taxon>Pseudomonadati</taxon>
        <taxon>Pseudomonadota</taxon>
        <taxon>Gammaproteobacteria</taxon>
        <taxon>Chromatiales</taxon>
        <taxon>Ectothiorhodospiraceae</taxon>
        <taxon>Ectothiorhodospira</taxon>
    </lineage>
</organism>
<accession>A0A1I4SP25</accession>
<dbReference type="PANTHER" id="PTHR46797">
    <property type="entry name" value="HTH-TYPE TRANSCRIPTIONAL REGULATOR"/>
    <property type="match status" value="1"/>
</dbReference>
<keyword evidence="1" id="KW-0238">DNA-binding</keyword>
<dbReference type="InterPro" id="IPR001387">
    <property type="entry name" value="Cro/C1-type_HTH"/>
</dbReference>
<dbReference type="InterPro" id="IPR010982">
    <property type="entry name" value="Lambda_DNA-bd_dom_sf"/>
</dbReference>
<gene>
    <name evidence="3" type="ORF">SAMN05421721_11936</name>
</gene>
<dbReference type="EMBL" id="FOUO01000019">
    <property type="protein sequence ID" value="SFM66090.1"/>
    <property type="molecule type" value="Genomic_DNA"/>
</dbReference>
<dbReference type="Gene3D" id="1.10.260.40">
    <property type="entry name" value="lambda repressor-like DNA-binding domains"/>
    <property type="match status" value="1"/>
</dbReference>
<dbReference type="PROSITE" id="PS50943">
    <property type="entry name" value="HTH_CROC1"/>
    <property type="match status" value="1"/>
</dbReference>
<dbReference type="SUPFAM" id="SSF47413">
    <property type="entry name" value="lambda repressor-like DNA-binding domains"/>
    <property type="match status" value="1"/>
</dbReference>
<protein>
    <submittedName>
        <fullName evidence="3">Transcriptional regulator, XRE family</fullName>
    </submittedName>
</protein>
<dbReference type="InterPro" id="IPR050807">
    <property type="entry name" value="TransReg_Diox_bact_type"/>
</dbReference>
<dbReference type="PANTHER" id="PTHR46797:SF1">
    <property type="entry name" value="METHYLPHOSPHONATE SYNTHASE"/>
    <property type="match status" value="1"/>
</dbReference>
<evidence type="ECO:0000256" key="1">
    <source>
        <dbReference type="ARBA" id="ARBA00023125"/>
    </source>
</evidence>
<dbReference type="Proteomes" id="UP000199556">
    <property type="component" value="Unassembled WGS sequence"/>
</dbReference>
<sequence>MSMHTQIIEKDGKPEYAVVPFAEYRRLVELAEMAQDLHDFDTTVRELDEGREELIPHAVTSRLLQGDEHPLRVWREYRGFTQVDLAQRAGIGKSYLSQIEAGHKTGSASVLHALARALSVDIDDLMPID</sequence>
<dbReference type="AlphaFoldDB" id="A0A1I4SP25"/>
<dbReference type="Pfam" id="PF13560">
    <property type="entry name" value="HTH_31"/>
    <property type="match status" value="1"/>
</dbReference>
<dbReference type="CDD" id="cd00093">
    <property type="entry name" value="HTH_XRE"/>
    <property type="match status" value="1"/>
</dbReference>
<reference evidence="3 4" key="1">
    <citation type="submission" date="2016-10" db="EMBL/GenBank/DDBJ databases">
        <authorList>
            <person name="de Groot N.N."/>
        </authorList>
    </citation>
    <scope>NUCLEOTIDE SEQUENCE [LARGE SCALE GENOMIC DNA]</scope>
    <source>
        <strain evidence="3 4">DSM 4180</strain>
    </source>
</reference>
<keyword evidence="4" id="KW-1185">Reference proteome</keyword>
<dbReference type="OrthoDB" id="129597at2"/>
<evidence type="ECO:0000259" key="2">
    <source>
        <dbReference type="PROSITE" id="PS50943"/>
    </source>
</evidence>
<feature type="domain" description="HTH cro/C1-type" evidence="2">
    <location>
        <begin position="71"/>
        <end position="125"/>
    </location>
</feature>
<dbReference type="GO" id="GO:0003677">
    <property type="term" value="F:DNA binding"/>
    <property type="evidence" value="ECO:0007669"/>
    <property type="project" value="UniProtKB-KW"/>
</dbReference>
<dbReference type="RefSeq" id="WP_090487222.1">
    <property type="nucleotide sequence ID" value="NZ_FOUO01000019.1"/>
</dbReference>
<name>A0A1I4SP25_ECTMO</name>
<dbReference type="SMART" id="SM00530">
    <property type="entry name" value="HTH_XRE"/>
    <property type="match status" value="1"/>
</dbReference>
<evidence type="ECO:0000313" key="3">
    <source>
        <dbReference type="EMBL" id="SFM66090.1"/>
    </source>
</evidence>
<evidence type="ECO:0000313" key="4">
    <source>
        <dbReference type="Proteomes" id="UP000199556"/>
    </source>
</evidence>
<dbReference type="GO" id="GO:0003700">
    <property type="term" value="F:DNA-binding transcription factor activity"/>
    <property type="evidence" value="ECO:0007669"/>
    <property type="project" value="TreeGrafter"/>
</dbReference>
<dbReference type="GO" id="GO:0005829">
    <property type="term" value="C:cytosol"/>
    <property type="evidence" value="ECO:0007669"/>
    <property type="project" value="TreeGrafter"/>
</dbReference>